<feature type="region of interest" description="Disordered" evidence="2">
    <location>
        <begin position="496"/>
        <end position="517"/>
    </location>
</feature>
<protein>
    <recommendedName>
        <fullName evidence="5">Asteroid domain-containing protein</fullName>
    </recommendedName>
</protein>
<gene>
    <name evidence="3" type="ORF">CVT24_008282</name>
</gene>
<evidence type="ECO:0008006" key="5">
    <source>
        <dbReference type="Google" id="ProtNLM"/>
    </source>
</evidence>
<evidence type="ECO:0000313" key="4">
    <source>
        <dbReference type="Proteomes" id="UP000284842"/>
    </source>
</evidence>
<proteinExistence type="inferred from homology"/>
<feature type="compositionally biased region" description="Polar residues" evidence="2">
    <location>
        <begin position="794"/>
        <end position="805"/>
    </location>
</feature>
<reference evidence="3 4" key="1">
    <citation type="journal article" date="2018" name="Evol. Lett.">
        <title>Horizontal gene cluster transfer increased hallucinogenic mushroom diversity.</title>
        <authorList>
            <person name="Reynolds H.T."/>
            <person name="Vijayakumar V."/>
            <person name="Gluck-Thaler E."/>
            <person name="Korotkin H.B."/>
            <person name="Matheny P.B."/>
            <person name="Slot J.C."/>
        </authorList>
    </citation>
    <scope>NUCLEOTIDE SEQUENCE [LARGE SCALE GENOMIC DNA]</scope>
    <source>
        <strain evidence="3 4">2629</strain>
    </source>
</reference>
<feature type="region of interest" description="Disordered" evidence="2">
    <location>
        <begin position="778"/>
        <end position="827"/>
    </location>
</feature>
<dbReference type="InterPro" id="IPR029060">
    <property type="entry name" value="PIN-like_dom_sf"/>
</dbReference>
<accession>A0A409YQI3</accession>
<evidence type="ECO:0000256" key="2">
    <source>
        <dbReference type="SAM" id="MobiDB-lite"/>
    </source>
</evidence>
<dbReference type="OrthoDB" id="25987at2759"/>
<dbReference type="InParanoid" id="A0A409YQI3"/>
<keyword evidence="4" id="KW-1185">Reference proteome</keyword>
<dbReference type="SUPFAM" id="SSF88723">
    <property type="entry name" value="PIN domain-like"/>
    <property type="match status" value="1"/>
</dbReference>
<dbReference type="PANTHER" id="PTHR15665:SF1">
    <property type="entry name" value="PROTEIN ASTEROID HOMOLOG 1"/>
    <property type="match status" value="1"/>
</dbReference>
<dbReference type="AlphaFoldDB" id="A0A409YQI3"/>
<dbReference type="STRING" id="181874.A0A409YQI3"/>
<name>A0A409YQI3_9AGAR</name>
<evidence type="ECO:0000256" key="1">
    <source>
        <dbReference type="ARBA" id="ARBA00007398"/>
    </source>
</evidence>
<dbReference type="InterPro" id="IPR026832">
    <property type="entry name" value="Asteroid"/>
</dbReference>
<dbReference type="EMBL" id="NHTK01000828">
    <property type="protein sequence ID" value="PPR05256.1"/>
    <property type="molecule type" value="Genomic_DNA"/>
</dbReference>
<organism evidence="3 4">
    <name type="scientific">Panaeolus cyanescens</name>
    <dbReference type="NCBI Taxonomy" id="181874"/>
    <lineage>
        <taxon>Eukaryota</taxon>
        <taxon>Fungi</taxon>
        <taxon>Dikarya</taxon>
        <taxon>Basidiomycota</taxon>
        <taxon>Agaricomycotina</taxon>
        <taxon>Agaricomycetes</taxon>
        <taxon>Agaricomycetidae</taxon>
        <taxon>Agaricales</taxon>
        <taxon>Agaricineae</taxon>
        <taxon>Galeropsidaceae</taxon>
        <taxon>Panaeolus</taxon>
    </lineage>
</organism>
<feature type="compositionally biased region" description="Acidic residues" evidence="2">
    <location>
        <begin position="507"/>
        <end position="517"/>
    </location>
</feature>
<dbReference type="PANTHER" id="PTHR15665">
    <property type="entry name" value="ASTEROID PROTEIN"/>
    <property type="match status" value="1"/>
</dbReference>
<evidence type="ECO:0000313" key="3">
    <source>
        <dbReference type="EMBL" id="PPR05256.1"/>
    </source>
</evidence>
<dbReference type="Proteomes" id="UP000284842">
    <property type="component" value="Unassembled WGS sequence"/>
</dbReference>
<comment type="similarity">
    <text evidence="1">Belongs to the asteroid family.</text>
</comment>
<sequence>MGVHGLTTYLREKQRLLSTAKLITSSQPQAIPIVVDGWSFIYHIYNSYNLPWVYGGEYSEFSRLVRHIVECWMKIGLQIFFVFDGPCPDLKFPTIISRMTESRVRPGQLFFRTSEVSRANGRFLRENRILPPLAYAVCVEVLQSLRSNQLELHFADEEGDPYAVELAGRLGGYVVGNDSDFVIFNASGYRGYIPMDEMVWQIAPSDDDLNASVDGDDDFQTVKKPKAKAKPMQKSASAIGAFPPENQEDLSMSFISYSPDAFANHLRIPASLLPLLAALVGNDFSKDNDSSTRRTQALFFERQLTLIERIEKVANAIRDVIAPDGPRRKAKHQVGSVMDLIDRTVNSLLVRHVGTLGSGEIDAIIDKIVNATLQYAIPKYSGETPGREGLWESSFCALHQAESCGFLPLISRRVMWQAETNQSNPQLLQAREKYLDAYRRGTLEAKVMDTLNTASFWPRLFLENPDLETVQRSIAAPIRRWVYAILDDILGLPPSTVGDGDSAIEGSVDEPQDEDEDEDELIDVVEIDSEDEFPDYLAPLKGELHKLHPSDDEVSEPPPSILSHHSPGTGPVIISEYIRRGTRIASEDIRVPSICDQLESIELPEYSIDDAPPLTLRSEEDRLTILLRILRSDVASVRHLAPAYVVPVLALRWVASSVHLRWKETGSWDREKERWTKAEAACFLASCFDNSMSATPVSKEEYPPIQDRNIQLTAQVLAALEAVEEIVQVLLLTERVPFSLQKFSGMYFHRLLTSHASIPNTLIQDALEASQEGMTDAFQEERVKKGRKPKPVKSNQHPVSVMGSNSKDKKSSMASKGLFSMLADMDT</sequence>
<dbReference type="Gene3D" id="3.40.50.1010">
    <property type="entry name" value="5'-nuclease"/>
    <property type="match status" value="1"/>
</dbReference>
<comment type="caution">
    <text evidence="3">The sequence shown here is derived from an EMBL/GenBank/DDBJ whole genome shotgun (WGS) entry which is preliminary data.</text>
</comment>